<protein>
    <submittedName>
        <fullName evidence="1">Uncharacterized protein</fullName>
    </submittedName>
</protein>
<dbReference type="AlphaFoldDB" id="C5FSV3"/>
<sequence length="134" mass="14765">MPNQEPQVSSSRNDHICTRRVEEAEIAELTNQSGLAAHSPPIALSESGLYEPRVYAFGFLSSSQSHSLGAPGDRSATIRVEAAGIALMLFLWRIGPGGAHCRSRRSGVHDIAQLHRIFIYDIFMQRGRSLKFAM</sequence>
<dbReference type="GeneID" id="9224206"/>
<proteinExistence type="predicted"/>
<dbReference type="Proteomes" id="UP000002035">
    <property type="component" value="Unassembled WGS sequence"/>
</dbReference>
<dbReference type="HOGENOM" id="CLU_1895684_0_0_1"/>
<evidence type="ECO:0000313" key="1">
    <source>
        <dbReference type="EMBL" id="EEQ32956.1"/>
    </source>
</evidence>
<gene>
    <name evidence="1" type="ORF">MCYG_05775</name>
</gene>
<name>C5FSV3_ARTOC</name>
<keyword evidence="2" id="KW-1185">Reference proteome</keyword>
<dbReference type="VEuPathDB" id="FungiDB:MCYG_05775"/>
<dbReference type="EMBL" id="DS995705">
    <property type="protein sequence ID" value="EEQ32956.1"/>
    <property type="molecule type" value="Genomic_DNA"/>
</dbReference>
<accession>C5FSV3</accession>
<dbReference type="RefSeq" id="XP_002845906.1">
    <property type="nucleotide sequence ID" value="XM_002845860.1"/>
</dbReference>
<organism evidence="1 2">
    <name type="scientific">Arthroderma otae (strain ATCC MYA-4605 / CBS 113480)</name>
    <name type="common">Microsporum canis</name>
    <dbReference type="NCBI Taxonomy" id="554155"/>
    <lineage>
        <taxon>Eukaryota</taxon>
        <taxon>Fungi</taxon>
        <taxon>Dikarya</taxon>
        <taxon>Ascomycota</taxon>
        <taxon>Pezizomycotina</taxon>
        <taxon>Eurotiomycetes</taxon>
        <taxon>Eurotiomycetidae</taxon>
        <taxon>Onygenales</taxon>
        <taxon>Arthrodermataceae</taxon>
        <taxon>Microsporum</taxon>
    </lineage>
</organism>
<evidence type="ECO:0000313" key="2">
    <source>
        <dbReference type="Proteomes" id="UP000002035"/>
    </source>
</evidence>
<reference evidence="2" key="1">
    <citation type="journal article" date="2012" name="MBio">
        <title>Comparative genome analysis of Trichophyton rubrum and related dermatophytes reveals candidate genes involved in infection.</title>
        <authorList>
            <person name="Martinez D.A."/>
            <person name="Oliver B.G."/>
            <person name="Graeser Y."/>
            <person name="Goldberg J.M."/>
            <person name="Li W."/>
            <person name="Martinez-Rossi N.M."/>
            <person name="Monod M."/>
            <person name="Shelest E."/>
            <person name="Barton R.C."/>
            <person name="Birch E."/>
            <person name="Brakhage A.A."/>
            <person name="Chen Z."/>
            <person name="Gurr S.J."/>
            <person name="Heiman D."/>
            <person name="Heitman J."/>
            <person name="Kosti I."/>
            <person name="Rossi A."/>
            <person name="Saif S."/>
            <person name="Samalova M."/>
            <person name="Saunders C.W."/>
            <person name="Shea T."/>
            <person name="Summerbell R.C."/>
            <person name="Xu J."/>
            <person name="Young S."/>
            <person name="Zeng Q."/>
            <person name="Birren B.W."/>
            <person name="Cuomo C.A."/>
            <person name="White T.C."/>
        </authorList>
    </citation>
    <scope>NUCLEOTIDE SEQUENCE [LARGE SCALE GENOMIC DNA]</scope>
    <source>
        <strain evidence="2">ATCC MYA-4605 / CBS 113480</strain>
    </source>
</reference>